<accession>A0A3B5XYX1</accession>
<dbReference type="EnsemblPlants" id="TraesCS1A02G178500.1">
    <property type="protein sequence ID" value="TraesCS1A02G178500.1"/>
    <property type="gene ID" value="TraesCS1A02G178500"/>
</dbReference>
<dbReference type="PANTHER" id="PTHR33070">
    <property type="entry name" value="OS06G0725500 PROTEIN"/>
    <property type="match status" value="1"/>
</dbReference>
<dbReference type="PANTHER" id="PTHR33070:SF89">
    <property type="entry name" value="EXPRESSED PROTEIN"/>
    <property type="match status" value="1"/>
</dbReference>
<dbReference type="Gramene" id="TraesWEE_scaffold_052443_01G000100.1">
    <property type="protein sequence ID" value="TraesWEE_scaffold_052443_01G000100.1"/>
    <property type="gene ID" value="TraesWEE_scaffold_052443_01G000100"/>
</dbReference>
<evidence type="ECO:0000256" key="1">
    <source>
        <dbReference type="SAM" id="MobiDB-lite"/>
    </source>
</evidence>
<reference evidence="2" key="2">
    <citation type="submission" date="2018-10" db="UniProtKB">
        <authorList>
            <consortium name="EnsemblPlants"/>
        </authorList>
    </citation>
    <scope>IDENTIFICATION</scope>
</reference>
<name>A0A3B5XYX1_WHEAT</name>
<dbReference type="Proteomes" id="UP000019116">
    <property type="component" value="Chromosome 1A"/>
</dbReference>
<feature type="region of interest" description="Disordered" evidence="1">
    <location>
        <begin position="238"/>
        <end position="280"/>
    </location>
</feature>
<dbReference type="GO" id="GO:0048364">
    <property type="term" value="P:root development"/>
    <property type="evidence" value="ECO:0007669"/>
    <property type="project" value="InterPro"/>
</dbReference>
<proteinExistence type="predicted"/>
<dbReference type="Gramene" id="TraesCLE_scaffold_026440_01G000100.1">
    <property type="protein sequence ID" value="TraesCLE_scaffold_026440_01G000100.1"/>
    <property type="gene ID" value="TraesCLE_scaffold_026440_01G000100"/>
</dbReference>
<feature type="region of interest" description="Disordered" evidence="1">
    <location>
        <begin position="1"/>
        <end position="28"/>
    </location>
</feature>
<organism evidence="2">
    <name type="scientific">Triticum aestivum</name>
    <name type="common">Wheat</name>
    <dbReference type="NCBI Taxonomy" id="4565"/>
    <lineage>
        <taxon>Eukaryota</taxon>
        <taxon>Viridiplantae</taxon>
        <taxon>Streptophyta</taxon>
        <taxon>Embryophyta</taxon>
        <taxon>Tracheophyta</taxon>
        <taxon>Spermatophyta</taxon>
        <taxon>Magnoliopsida</taxon>
        <taxon>Liliopsida</taxon>
        <taxon>Poales</taxon>
        <taxon>Poaceae</taxon>
        <taxon>BOP clade</taxon>
        <taxon>Pooideae</taxon>
        <taxon>Triticodae</taxon>
        <taxon>Triticeae</taxon>
        <taxon>Triticinae</taxon>
        <taxon>Triticum</taxon>
    </lineage>
</organism>
<protein>
    <submittedName>
        <fullName evidence="2">Uncharacterized protein</fullName>
    </submittedName>
</protein>
<dbReference type="Gramene" id="TraesROB_scaffold_079822_01G000300.1">
    <property type="protein sequence ID" value="TraesROB_scaffold_079822_01G000300.1"/>
    <property type="gene ID" value="TraesROB_scaffold_079822_01G000300"/>
</dbReference>
<evidence type="ECO:0000313" key="2">
    <source>
        <dbReference type="EnsemblPlants" id="TraesCS1A02G178500.1"/>
    </source>
</evidence>
<evidence type="ECO:0000313" key="3">
    <source>
        <dbReference type="Proteomes" id="UP000019116"/>
    </source>
</evidence>
<dbReference type="GO" id="GO:0048367">
    <property type="term" value="P:shoot system development"/>
    <property type="evidence" value="ECO:0007669"/>
    <property type="project" value="InterPro"/>
</dbReference>
<dbReference type="Pfam" id="PF03087">
    <property type="entry name" value="BPS1"/>
    <property type="match status" value="1"/>
</dbReference>
<dbReference type="AlphaFoldDB" id="A0A3B5XYX1"/>
<dbReference type="Gramene" id="TraesCS1A02G178500.1">
    <property type="protein sequence ID" value="TraesCS1A02G178500.1"/>
    <property type="gene ID" value="TraesCS1A02G178500"/>
</dbReference>
<reference evidence="2" key="1">
    <citation type="submission" date="2018-08" db="EMBL/GenBank/DDBJ databases">
        <authorList>
            <person name="Rossello M."/>
        </authorList>
    </citation>
    <scope>NUCLEOTIDE SEQUENCE [LARGE SCALE GENOMIC DNA]</scope>
    <source>
        <strain evidence="2">cv. Chinese Spring</strain>
    </source>
</reference>
<dbReference type="InterPro" id="IPR004320">
    <property type="entry name" value="BPS1_pln"/>
</dbReference>
<dbReference type="PaxDb" id="4565-Traes_1AL_5DADD8E13.1"/>
<keyword evidence="3" id="KW-1185">Reference proteome</keyword>
<dbReference type="Gramene" id="TraesCAD_scaffold_056039_01G000300.1">
    <property type="protein sequence ID" value="TraesCAD_scaffold_056039_01G000300.1"/>
    <property type="gene ID" value="TraesCAD_scaffold_056039_01G000300"/>
</dbReference>
<dbReference type="OrthoDB" id="695739at2759"/>
<sequence length="280" mass="30139">MHLAMRPAGKTTAATAHARSASLPREHPHPVLAHLDDSIRALRSWSARAAAGQSSGIALVNAVLAALGELLALPQAVAALHTATAACDQILERFLVLVDAYGTFLSTLVTLKQCVAEQQVGTRRRDGMMVTASLRAHRRTEKELCRLVTTMRHAARGTLRPLDTTNNEVINIVAEVGAATVEASEAIFMECAAMSPDMQVPSNKWLARLSIRPSAKKAAPETAMVALERLEKLEESIGGLETGSEKNRLPSCHINLEPPKSLNADSTRTTRSHPDIKAQQ</sequence>
<dbReference type="OMA" id="EAIFMEC"/>
<dbReference type="Gramene" id="TraesCS1A03G0483000.1">
    <property type="protein sequence ID" value="TraesCS1A03G0483000.1.CDS"/>
    <property type="gene ID" value="TraesCS1A03G0483000"/>
</dbReference>